<dbReference type="GO" id="GO:0003700">
    <property type="term" value="F:DNA-binding transcription factor activity"/>
    <property type="evidence" value="ECO:0007669"/>
    <property type="project" value="TreeGrafter"/>
</dbReference>
<dbReference type="GO" id="GO:0000976">
    <property type="term" value="F:transcription cis-regulatory region binding"/>
    <property type="evidence" value="ECO:0007669"/>
    <property type="project" value="TreeGrafter"/>
</dbReference>
<dbReference type="SUPFAM" id="SSF47413">
    <property type="entry name" value="lambda repressor-like DNA-binding domains"/>
    <property type="match status" value="1"/>
</dbReference>
<comment type="caution">
    <text evidence="5">The sequence shown here is derived from an EMBL/GenBank/DDBJ whole genome shotgun (WGS) entry which is preliminary data.</text>
</comment>
<sequence>MRPTISLIAREAGMSTATVDRVLNDRDGVRGKTRDRVLAIANRLGYFVQGADAASQDVRVDFVLPAGTNSFMTALGQHLLEEAATRPDVRARLHLIEGFDANKLAQKLYELRGQTQAVGLVGLDHPQVRDAIMALRDSGVHVSTLVSDIPISARLGYVGIDNRAAGRLAALLLGRFLPQHTERKVAVFVGSLAYRGHEEREMGFRSLLSEEFPHLRIAHILEIGDDRDRAFAVTQELLRNEPPHAIYNIGAGNQGIARALKEARPAEARPAEARPAEARLTEAWPNEARSNQAASAHRIVFVGHDLTEATRRLLLDRTMDAVIDQNPRVEAREIVKLLVAAVKGAPEPSYLPRLQVIFRENIPEP</sequence>
<dbReference type="PANTHER" id="PTHR30146">
    <property type="entry name" value="LACI-RELATED TRANSCRIPTIONAL REPRESSOR"/>
    <property type="match status" value="1"/>
</dbReference>
<dbReference type="Gene3D" id="3.40.50.2300">
    <property type="match status" value="4"/>
</dbReference>
<dbReference type="Proteomes" id="UP000239990">
    <property type="component" value="Unassembled WGS sequence"/>
</dbReference>
<dbReference type="Pfam" id="PF00356">
    <property type="entry name" value="LacI"/>
    <property type="match status" value="1"/>
</dbReference>
<name>A0A2S5GKH4_9BURK</name>
<gene>
    <name evidence="5" type="ORF">C4E15_24940</name>
</gene>
<protein>
    <submittedName>
        <fullName evidence="5">LacI family DNA-binding transcriptional regulator</fullName>
    </submittedName>
</protein>
<evidence type="ECO:0000313" key="5">
    <source>
        <dbReference type="EMBL" id="PPA73577.1"/>
    </source>
</evidence>
<evidence type="ECO:0000256" key="2">
    <source>
        <dbReference type="ARBA" id="ARBA00023125"/>
    </source>
</evidence>
<dbReference type="InterPro" id="IPR025997">
    <property type="entry name" value="SBP_2_dom"/>
</dbReference>
<dbReference type="CDD" id="cd06307">
    <property type="entry name" value="PBP1_sugar_binding"/>
    <property type="match status" value="1"/>
</dbReference>
<dbReference type="Pfam" id="PF13407">
    <property type="entry name" value="Peripla_BP_4"/>
    <property type="match status" value="1"/>
</dbReference>
<dbReference type="InterPro" id="IPR028082">
    <property type="entry name" value="Peripla_BP_I"/>
</dbReference>
<organism evidence="5 6">
    <name type="scientific">Achromobacter spanius</name>
    <dbReference type="NCBI Taxonomy" id="217203"/>
    <lineage>
        <taxon>Bacteria</taxon>
        <taxon>Pseudomonadati</taxon>
        <taxon>Pseudomonadota</taxon>
        <taxon>Betaproteobacteria</taxon>
        <taxon>Burkholderiales</taxon>
        <taxon>Alcaligenaceae</taxon>
        <taxon>Achromobacter</taxon>
    </lineage>
</organism>
<dbReference type="SMART" id="SM00354">
    <property type="entry name" value="HTH_LACI"/>
    <property type="match status" value="1"/>
</dbReference>
<dbReference type="OrthoDB" id="9805774at2"/>
<dbReference type="AlphaFoldDB" id="A0A2S5GKH4"/>
<evidence type="ECO:0000256" key="1">
    <source>
        <dbReference type="ARBA" id="ARBA00023015"/>
    </source>
</evidence>
<dbReference type="Gene3D" id="1.10.260.40">
    <property type="entry name" value="lambda repressor-like DNA-binding domains"/>
    <property type="match status" value="1"/>
</dbReference>
<proteinExistence type="predicted"/>
<dbReference type="PROSITE" id="PS50932">
    <property type="entry name" value="HTH_LACI_2"/>
    <property type="match status" value="1"/>
</dbReference>
<dbReference type="EMBL" id="PREU01000014">
    <property type="protein sequence ID" value="PPA73577.1"/>
    <property type="molecule type" value="Genomic_DNA"/>
</dbReference>
<dbReference type="InterPro" id="IPR000843">
    <property type="entry name" value="HTH_LacI"/>
</dbReference>
<accession>A0A2S5GKH4</accession>
<keyword evidence="2 5" id="KW-0238">DNA-binding</keyword>
<evidence type="ECO:0000256" key="3">
    <source>
        <dbReference type="ARBA" id="ARBA00023163"/>
    </source>
</evidence>
<dbReference type="InterPro" id="IPR010982">
    <property type="entry name" value="Lambda_DNA-bd_dom_sf"/>
</dbReference>
<feature type="domain" description="HTH lacI-type" evidence="4">
    <location>
        <begin position="3"/>
        <end position="60"/>
    </location>
</feature>
<evidence type="ECO:0000313" key="6">
    <source>
        <dbReference type="Proteomes" id="UP000239990"/>
    </source>
</evidence>
<dbReference type="RefSeq" id="WP_046806369.1">
    <property type="nucleotide sequence ID" value="NZ_PREU01000014.1"/>
</dbReference>
<evidence type="ECO:0000259" key="4">
    <source>
        <dbReference type="PROSITE" id="PS50932"/>
    </source>
</evidence>
<dbReference type="PANTHER" id="PTHR30146:SF152">
    <property type="entry name" value="TRANSCRIPTIONAL REGULATORY PROTEIN"/>
    <property type="match status" value="1"/>
</dbReference>
<keyword evidence="3" id="KW-0804">Transcription</keyword>
<keyword evidence="1" id="KW-0805">Transcription regulation</keyword>
<dbReference type="CDD" id="cd01392">
    <property type="entry name" value="HTH_LacI"/>
    <property type="match status" value="1"/>
</dbReference>
<reference evidence="5 6" key="1">
    <citation type="submission" date="2018-02" db="EMBL/GenBank/DDBJ databases">
        <title>Draft Genome of Achromobacter spanius stain 6.</title>
        <authorList>
            <person name="Gunasekera T.S."/>
            <person name="Radwan O."/>
            <person name="Ruiz O.N."/>
        </authorList>
    </citation>
    <scope>NUCLEOTIDE SEQUENCE [LARGE SCALE GENOMIC DNA]</scope>
    <source>
        <strain evidence="5 6">6</strain>
    </source>
</reference>
<dbReference type="SUPFAM" id="SSF53822">
    <property type="entry name" value="Periplasmic binding protein-like I"/>
    <property type="match status" value="2"/>
</dbReference>